<evidence type="ECO:0000313" key="1">
    <source>
        <dbReference type="Ensembl" id="ENSATEP00000047422.1"/>
    </source>
</evidence>
<dbReference type="OrthoDB" id="8907502at2759"/>
<accession>A0A7N6AJW0</accession>
<name>A0A7N6AJW0_ANATE</name>
<dbReference type="Ensembl" id="ENSATET00000071345.1">
    <property type="protein sequence ID" value="ENSATEP00000047422.1"/>
    <property type="gene ID" value="ENSATEG00000027516.1"/>
</dbReference>
<proteinExistence type="predicted"/>
<dbReference type="Proteomes" id="UP000265040">
    <property type="component" value="Chromosome 2"/>
</dbReference>
<organism evidence="1 2">
    <name type="scientific">Anabas testudineus</name>
    <name type="common">Climbing perch</name>
    <name type="synonym">Anthias testudineus</name>
    <dbReference type="NCBI Taxonomy" id="64144"/>
    <lineage>
        <taxon>Eukaryota</taxon>
        <taxon>Metazoa</taxon>
        <taxon>Chordata</taxon>
        <taxon>Craniata</taxon>
        <taxon>Vertebrata</taxon>
        <taxon>Euteleostomi</taxon>
        <taxon>Actinopterygii</taxon>
        <taxon>Neopterygii</taxon>
        <taxon>Teleostei</taxon>
        <taxon>Neoteleostei</taxon>
        <taxon>Acanthomorphata</taxon>
        <taxon>Anabantaria</taxon>
        <taxon>Anabantiformes</taxon>
        <taxon>Anabantoidei</taxon>
        <taxon>Anabantidae</taxon>
        <taxon>Anabas</taxon>
    </lineage>
</organism>
<dbReference type="AlphaFoldDB" id="A0A7N6AJW0"/>
<reference evidence="1" key="3">
    <citation type="submission" date="2025-09" db="UniProtKB">
        <authorList>
            <consortium name="Ensembl"/>
        </authorList>
    </citation>
    <scope>IDENTIFICATION</scope>
</reference>
<sequence length="114" mass="13118">VSIYKINNTYALSHLQHTSVIFVCLHRCQTDPCNECEYQGQSHAVGERWRSDYCQLCHCLPNLTVQCSHYCPYTVTGCPQVREEMIASSQQTGHPPEAARLHAWDPHRDLQVYL</sequence>
<dbReference type="InParanoid" id="A0A7N6AJW0"/>
<reference evidence="1" key="2">
    <citation type="submission" date="2025-08" db="UniProtKB">
        <authorList>
            <consortium name="Ensembl"/>
        </authorList>
    </citation>
    <scope>IDENTIFICATION</scope>
</reference>
<keyword evidence="2" id="KW-1185">Reference proteome</keyword>
<evidence type="ECO:0000313" key="2">
    <source>
        <dbReference type="Proteomes" id="UP000265040"/>
    </source>
</evidence>
<protein>
    <recommendedName>
        <fullName evidence="3">VWFC domain-containing protein</fullName>
    </recommendedName>
</protein>
<dbReference type="Gene3D" id="2.10.70.10">
    <property type="entry name" value="Complement Module, domain 1"/>
    <property type="match status" value="1"/>
</dbReference>
<reference evidence="1" key="1">
    <citation type="submission" date="2021-04" db="EMBL/GenBank/DDBJ databases">
        <authorList>
            <consortium name="Wellcome Sanger Institute Data Sharing"/>
        </authorList>
    </citation>
    <scope>NUCLEOTIDE SEQUENCE [LARGE SCALE GENOMIC DNA]</scope>
</reference>
<evidence type="ECO:0008006" key="3">
    <source>
        <dbReference type="Google" id="ProtNLM"/>
    </source>
</evidence>
<dbReference type="SUPFAM" id="SSF57603">
    <property type="entry name" value="FnI-like domain"/>
    <property type="match status" value="1"/>
</dbReference>